<evidence type="ECO:0000313" key="5">
    <source>
        <dbReference type="Proteomes" id="UP000462055"/>
    </source>
</evidence>
<organism evidence="4 5">
    <name type="scientific">Actinomadura physcomitrii</name>
    <dbReference type="NCBI Taxonomy" id="2650748"/>
    <lineage>
        <taxon>Bacteria</taxon>
        <taxon>Bacillati</taxon>
        <taxon>Actinomycetota</taxon>
        <taxon>Actinomycetes</taxon>
        <taxon>Streptosporangiales</taxon>
        <taxon>Thermomonosporaceae</taxon>
        <taxon>Actinomadura</taxon>
    </lineage>
</organism>
<gene>
    <name evidence="4" type="ORF">F8568_007070</name>
</gene>
<dbReference type="Pfam" id="PF13581">
    <property type="entry name" value="HATPase_c_2"/>
    <property type="match status" value="1"/>
</dbReference>
<keyword evidence="1" id="KW-0418">Kinase</keyword>
<dbReference type="InterPro" id="IPR003594">
    <property type="entry name" value="HATPase_dom"/>
</dbReference>
<accession>A0A6I4MBW8</accession>
<dbReference type="AlphaFoldDB" id="A0A6I4MBW8"/>
<dbReference type="GO" id="GO:0004674">
    <property type="term" value="F:protein serine/threonine kinase activity"/>
    <property type="evidence" value="ECO:0007669"/>
    <property type="project" value="UniProtKB-KW"/>
</dbReference>
<dbReference type="Gene3D" id="3.30.565.10">
    <property type="entry name" value="Histidine kinase-like ATPase, C-terminal domain"/>
    <property type="match status" value="1"/>
</dbReference>
<proteinExistence type="predicted"/>
<keyword evidence="1" id="KW-0808">Transferase</keyword>
<keyword evidence="1" id="KW-0723">Serine/threonine-protein kinase</keyword>
<comment type="caution">
    <text evidence="4">The sequence shown here is derived from an EMBL/GenBank/DDBJ whole genome shotgun (WGS) entry which is preliminary data.</text>
</comment>
<feature type="domain" description="Histidine kinase/HSP90-like ATPase" evidence="3">
    <location>
        <begin position="59"/>
        <end position="167"/>
    </location>
</feature>
<name>A0A6I4MBW8_9ACTN</name>
<dbReference type="Proteomes" id="UP000462055">
    <property type="component" value="Unassembled WGS sequence"/>
</dbReference>
<dbReference type="PANTHER" id="PTHR35526">
    <property type="entry name" value="ANTI-SIGMA-F FACTOR RSBW-RELATED"/>
    <property type="match status" value="1"/>
</dbReference>
<evidence type="ECO:0000259" key="3">
    <source>
        <dbReference type="Pfam" id="PF13581"/>
    </source>
</evidence>
<dbReference type="InterPro" id="IPR036890">
    <property type="entry name" value="HATPase_C_sf"/>
</dbReference>
<dbReference type="PANTHER" id="PTHR35526:SF3">
    <property type="entry name" value="ANTI-SIGMA-F FACTOR RSBW"/>
    <property type="match status" value="1"/>
</dbReference>
<feature type="compositionally biased region" description="Basic and acidic residues" evidence="2">
    <location>
        <begin position="13"/>
        <end position="22"/>
    </location>
</feature>
<evidence type="ECO:0000313" key="4">
    <source>
        <dbReference type="EMBL" id="MWA00139.1"/>
    </source>
</evidence>
<dbReference type="SUPFAM" id="SSF55874">
    <property type="entry name" value="ATPase domain of HSP90 chaperone/DNA topoisomerase II/histidine kinase"/>
    <property type="match status" value="1"/>
</dbReference>
<sequence length="172" mass="18987">MTANSERIRRRSSRADGHDRGSGSRARPPWRAHAVDSRRPLGDAVDYLERPHFVLALRSADTSVRAARDVVRAALEGWDRPDTTGDVELITSELVTNALRHADTVTLVLYLPDDKTAMVEVWDDNPEGPVEPPHDMQAESGRGLFLVGALSRSWGWRPTGEGKVTWAQAATP</sequence>
<dbReference type="CDD" id="cd16936">
    <property type="entry name" value="HATPase_RsbW-like"/>
    <property type="match status" value="1"/>
</dbReference>
<evidence type="ECO:0000256" key="1">
    <source>
        <dbReference type="ARBA" id="ARBA00022527"/>
    </source>
</evidence>
<keyword evidence="5" id="KW-1185">Reference proteome</keyword>
<feature type="region of interest" description="Disordered" evidence="2">
    <location>
        <begin position="1"/>
        <end position="36"/>
    </location>
</feature>
<protein>
    <recommendedName>
        <fullName evidence="3">Histidine kinase/HSP90-like ATPase domain-containing protein</fullName>
    </recommendedName>
</protein>
<dbReference type="EMBL" id="WBMS02000004">
    <property type="protein sequence ID" value="MWA00139.1"/>
    <property type="molecule type" value="Genomic_DNA"/>
</dbReference>
<reference evidence="4" key="1">
    <citation type="submission" date="2019-12" db="EMBL/GenBank/DDBJ databases">
        <title>Actinomadura physcomitrii sp. nov., a novel actinomycete isolated from moss [Physcomitrium sphaericum (Ludw) Fuernr].</title>
        <authorList>
            <person name="Zhuang X."/>
        </authorList>
    </citation>
    <scope>NUCLEOTIDE SEQUENCE [LARGE SCALE GENOMIC DNA]</scope>
    <source>
        <strain evidence="4">LD22</strain>
    </source>
</reference>
<dbReference type="InterPro" id="IPR050267">
    <property type="entry name" value="Anti-sigma-factor_SerPK"/>
</dbReference>
<evidence type="ECO:0000256" key="2">
    <source>
        <dbReference type="SAM" id="MobiDB-lite"/>
    </source>
</evidence>